<proteinExistence type="predicted"/>
<name>A0ABV0G930_9BURK</name>
<dbReference type="EMBL" id="JBDPZC010000001">
    <property type="protein sequence ID" value="MEO3711519.1"/>
    <property type="molecule type" value="Genomic_DNA"/>
</dbReference>
<dbReference type="Proteomes" id="UP001462640">
    <property type="component" value="Unassembled WGS sequence"/>
</dbReference>
<keyword evidence="2" id="KW-1185">Reference proteome</keyword>
<sequence length="447" mass="50093">MQASKPLWGEGLFLRPQHFQQQDAYHEWRLVQMSRALHPYAHGLMQLKVDEESLAAGLLRVDELRVVMPDGELVDAPGEDELPAAVSLADWPVQQTEMVFHLALAPLRSAGSNVADSREAARSERYVLDQQATRDVFTQAAEAELTVLRKSLRLLSELEPRSGLITLPLLRVRRGAAGGFELDAGFVPPLLQLRGSPLLQRRLRQLLDMLQAKVDALYGFHREPSKDFIEFRSGDVASFWLLHTASRAFAELAHLHWHPQLHPERLFQGLLSLAGALLTFAKSYRLADLPVYEHENPGAGFDKLELIIRELLDTVISTRHLSLALLEQRPGYWHARLDSDFIGAQTQLLLGIRSSLPPQELVETMPMRLKIGAPDDVAKLVLSAMAGLRLQHQPQVPSAVPVKPNTYYFLIEARGPLYDRMMQARALCLYAPSGIPELQTDLIAINP</sequence>
<protein>
    <submittedName>
        <fullName evidence="1">Type VI secretion system baseplate subunit TssK</fullName>
    </submittedName>
</protein>
<evidence type="ECO:0000313" key="2">
    <source>
        <dbReference type="Proteomes" id="UP001462640"/>
    </source>
</evidence>
<dbReference type="Pfam" id="PF05936">
    <property type="entry name" value="T6SS_VasE"/>
    <property type="match status" value="1"/>
</dbReference>
<organism evidence="1 2">
    <name type="scientific">Roseateles flavus</name>
    <dbReference type="NCBI Taxonomy" id="3149041"/>
    <lineage>
        <taxon>Bacteria</taxon>
        <taxon>Pseudomonadati</taxon>
        <taxon>Pseudomonadota</taxon>
        <taxon>Betaproteobacteria</taxon>
        <taxon>Burkholderiales</taxon>
        <taxon>Sphaerotilaceae</taxon>
        <taxon>Roseateles</taxon>
    </lineage>
</organism>
<dbReference type="PANTHER" id="PTHR35566">
    <property type="entry name" value="BLR3599 PROTEIN"/>
    <property type="match status" value="1"/>
</dbReference>
<dbReference type="PANTHER" id="PTHR35566:SF1">
    <property type="entry name" value="TYPE VI SECRETION SYSTEM BASEPLATE COMPONENT TSSK1"/>
    <property type="match status" value="1"/>
</dbReference>
<dbReference type="NCBIfam" id="TIGR03353">
    <property type="entry name" value="VI_chp_4"/>
    <property type="match status" value="1"/>
</dbReference>
<gene>
    <name evidence="1" type="primary">tssK</name>
    <name evidence="1" type="ORF">ABDJ40_01925</name>
</gene>
<reference evidence="1 2" key="1">
    <citation type="submission" date="2024-05" db="EMBL/GenBank/DDBJ databases">
        <title>Roseateles sp. 2.12 16S ribosomal RNA gene Genome sequencing and assembly.</title>
        <authorList>
            <person name="Woo H."/>
        </authorList>
    </citation>
    <scope>NUCLEOTIDE SEQUENCE [LARGE SCALE GENOMIC DNA]</scope>
    <source>
        <strain evidence="1 2">2.12</strain>
    </source>
</reference>
<accession>A0ABV0G930</accession>
<evidence type="ECO:0000313" key="1">
    <source>
        <dbReference type="EMBL" id="MEO3711519.1"/>
    </source>
</evidence>
<dbReference type="RefSeq" id="WP_269632164.1">
    <property type="nucleotide sequence ID" value="NZ_JBDPZC010000001.1"/>
</dbReference>
<comment type="caution">
    <text evidence="1">The sequence shown here is derived from an EMBL/GenBank/DDBJ whole genome shotgun (WGS) entry which is preliminary data.</text>
</comment>
<dbReference type="InterPro" id="IPR010263">
    <property type="entry name" value="T6SS_TssK"/>
</dbReference>